<protein>
    <submittedName>
        <fullName evidence="1">Unannotated protein</fullName>
    </submittedName>
</protein>
<dbReference type="AlphaFoldDB" id="A0A6J6MVJ7"/>
<evidence type="ECO:0000313" key="1">
    <source>
        <dbReference type="EMBL" id="CAB4676565.1"/>
    </source>
</evidence>
<proteinExistence type="predicted"/>
<organism evidence="1">
    <name type="scientific">freshwater metagenome</name>
    <dbReference type="NCBI Taxonomy" id="449393"/>
    <lineage>
        <taxon>unclassified sequences</taxon>
        <taxon>metagenomes</taxon>
        <taxon>ecological metagenomes</taxon>
    </lineage>
</organism>
<accession>A0A6J6MVJ7</accession>
<name>A0A6J6MVJ7_9ZZZZ</name>
<dbReference type="EMBL" id="CAEZXA010000068">
    <property type="protein sequence ID" value="CAB4676565.1"/>
    <property type="molecule type" value="Genomic_DNA"/>
</dbReference>
<reference evidence="1" key="1">
    <citation type="submission" date="2020-05" db="EMBL/GenBank/DDBJ databases">
        <authorList>
            <person name="Chiriac C."/>
            <person name="Salcher M."/>
            <person name="Ghai R."/>
            <person name="Kavagutti S V."/>
        </authorList>
    </citation>
    <scope>NUCLEOTIDE SEQUENCE</scope>
</reference>
<gene>
    <name evidence="1" type="ORF">UFOPK2334_00872</name>
</gene>
<sequence length="71" mass="6658">MFLALAISATDFPALSSAFNSASVMLKTFATAASGDGRSAFAADGATAGSVIGSTAVLLTAASAAGVVSAA</sequence>